<organism evidence="2">
    <name type="scientific">Arundo donax</name>
    <name type="common">Giant reed</name>
    <name type="synonym">Donax arundinaceus</name>
    <dbReference type="NCBI Taxonomy" id="35708"/>
    <lineage>
        <taxon>Eukaryota</taxon>
        <taxon>Viridiplantae</taxon>
        <taxon>Streptophyta</taxon>
        <taxon>Embryophyta</taxon>
        <taxon>Tracheophyta</taxon>
        <taxon>Spermatophyta</taxon>
        <taxon>Magnoliopsida</taxon>
        <taxon>Liliopsida</taxon>
        <taxon>Poales</taxon>
        <taxon>Poaceae</taxon>
        <taxon>PACMAD clade</taxon>
        <taxon>Arundinoideae</taxon>
        <taxon>Arundineae</taxon>
        <taxon>Arundo</taxon>
    </lineage>
</organism>
<protein>
    <submittedName>
        <fullName evidence="2">Uncharacterized protein</fullName>
    </submittedName>
</protein>
<feature type="compositionally biased region" description="Basic and acidic residues" evidence="1">
    <location>
        <begin position="53"/>
        <end position="62"/>
    </location>
</feature>
<reference evidence="2" key="1">
    <citation type="submission" date="2014-09" db="EMBL/GenBank/DDBJ databases">
        <authorList>
            <person name="Magalhaes I.L.F."/>
            <person name="Oliveira U."/>
            <person name="Santos F.R."/>
            <person name="Vidigal T.H.D.A."/>
            <person name="Brescovit A.D."/>
            <person name="Santos A.J."/>
        </authorList>
    </citation>
    <scope>NUCLEOTIDE SEQUENCE</scope>
    <source>
        <tissue evidence="2">Shoot tissue taken approximately 20 cm above the soil surface</tissue>
    </source>
</reference>
<sequence length="62" mass="6880">MWEVSKKDLHRSSSKHLPASISTLLLPLLLTRPSAIHSLTSSSFSNSTPRGIVEQKAKHCLR</sequence>
<evidence type="ECO:0000256" key="1">
    <source>
        <dbReference type="SAM" id="MobiDB-lite"/>
    </source>
</evidence>
<reference evidence="2" key="2">
    <citation type="journal article" date="2015" name="Data Brief">
        <title>Shoot transcriptome of the giant reed, Arundo donax.</title>
        <authorList>
            <person name="Barrero R.A."/>
            <person name="Guerrero F.D."/>
            <person name="Moolhuijzen P."/>
            <person name="Goolsby J.A."/>
            <person name="Tidwell J."/>
            <person name="Bellgard S.E."/>
            <person name="Bellgard M.I."/>
        </authorList>
    </citation>
    <scope>NUCLEOTIDE SEQUENCE</scope>
    <source>
        <tissue evidence="2">Shoot tissue taken approximately 20 cm above the soil surface</tissue>
    </source>
</reference>
<dbReference type="AlphaFoldDB" id="A0A0A9FVD4"/>
<accession>A0A0A9FVD4</accession>
<proteinExistence type="predicted"/>
<feature type="region of interest" description="Disordered" evidence="1">
    <location>
        <begin position="39"/>
        <end position="62"/>
    </location>
</feature>
<evidence type="ECO:0000313" key="2">
    <source>
        <dbReference type="EMBL" id="JAE14276.1"/>
    </source>
</evidence>
<dbReference type="EMBL" id="GBRH01183620">
    <property type="protein sequence ID" value="JAE14276.1"/>
    <property type="molecule type" value="Transcribed_RNA"/>
</dbReference>
<name>A0A0A9FVD4_ARUDO</name>